<protein>
    <submittedName>
        <fullName evidence="1">Uncharacterized protein</fullName>
    </submittedName>
</protein>
<name>A0A103QVM1_9BURK</name>
<comment type="caution">
    <text evidence="1">The sequence shown here is derived from an EMBL/GenBank/DDBJ whole genome shotgun (WGS) entry which is preliminary data.</text>
</comment>
<gene>
    <name evidence="1" type="ORF">WJ33_36905</name>
</gene>
<dbReference type="OrthoDB" id="9020015at2"/>
<reference evidence="1 2" key="1">
    <citation type="submission" date="2015-11" db="EMBL/GenBank/DDBJ databases">
        <title>Expanding the genomic diversity of Burkholderia species for the development of highly accurate diagnostics.</title>
        <authorList>
            <person name="Sahl J."/>
            <person name="Keim P."/>
            <person name="Wagner D."/>
        </authorList>
    </citation>
    <scope>NUCLEOTIDE SEQUENCE [LARGE SCALE GENOMIC DNA]</scope>
    <source>
        <strain evidence="1 2">MSMB2036</strain>
    </source>
</reference>
<dbReference type="AlphaFoldDB" id="A0A103QVM1"/>
<accession>A0A103QVM1</accession>
<dbReference type="RefSeq" id="WP_059758005.1">
    <property type="nucleotide sequence ID" value="NZ_CP013414.1"/>
</dbReference>
<dbReference type="Proteomes" id="UP000064029">
    <property type="component" value="Unassembled WGS sequence"/>
</dbReference>
<organism evidence="1 2">
    <name type="scientific">Burkholderia ubonensis</name>
    <dbReference type="NCBI Taxonomy" id="101571"/>
    <lineage>
        <taxon>Bacteria</taxon>
        <taxon>Pseudomonadati</taxon>
        <taxon>Pseudomonadota</taxon>
        <taxon>Betaproteobacteria</taxon>
        <taxon>Burkholderiales</taxon>
        <taxon>Burkholderiaceae</taxon>
        <taxon>Burkholderia</taxon>
        <taxon>Burkholderia cepacia complex</taxon>
    </lineage>
</organism>
<evidence type="ECO:0000313" key="2">
    <source>
        <dbReference type="Proteomes" id="UP000064029"/>
    </source>
</evidence>
<sequence length="136" mass="15395">MLLDKISGADVTFRAQIETTYWGTSIGTELHPTHRCACDVLPNGWTEITWADLAKSQFFRHSPIASGWLRTKLGDARLLFMHDQIGYALIGDYWAGTVKVFRFGCKHVMESRRVGNCLHRYTCKTCGYSEVVDSSD</sequence>
<proteinExistence type="predicted"/>
<dbReference type="EMBL" id="LOXM01000255">
    <property type="protein sequence ID" value="KVG56410.1"/>
    <property type="molecule type" value="Genomic_DNA"/>
</dbReference>
<evidence type="ECO:0000313" key="1">
    <source>
        <dbReference type="EMBL" id="KVG56410.1"/>
    </source>
</evidence>